<dbReference type="Gene3D" id="3.10.129.10">
    <property type="entry name" value="Hotdog Thioesterase"/>
    <property type="match status" value="1"/>
</dbReference>
<feature type="region of interest" description="Disordered" evidence="2">
    <location>
        <begin position="161"/>
        <end position="183"/>
    </location>
</feature>
<comment type="caution">
    <text evidence="4">The sequence shown here is derived from an EMBL/GenBank/DDBJ whole genome shotgun (WGS) entry which is preliminary data.</text>
</comment>
<dbReference type="SUPFAM" id="SSF54637">
    <property type="entry name" value="Thioesterase/thiol ester dehydrase-isomerase"/>
    <property type="match status" value="2"/>
</dbReference>
<dbReference type="PRINTS" id="PR01483">
    <property type="entry name" value="FASYNTHASE"/>
</dbReference>
<name>A0A916TII8_9ACTN</name>
<dbReference type="AlphaFoldDB" id="A0A916TII8"/>
<dbReference type="PANTHER" id="PTHR43841:SF1">
    <property type="entry name" value="3-HYDROXYACYL-THIOESTER DEHYDRATASE X"/>
    <property type="match status" value="1"/>
</dbReference>
<gene>
    <name evidence="4" type="ORF">GCM10011489_36860</name>
</gene>
<protein>
    <submittedName>
        <fullName evidence="4">Dehydratase</fullName>
    </submittedName>
</protein>
<evidence type="ECO:0000313" key="4">
    <source>
        <dbReference type="EMBL" id="GGB46106.1"/>
    </source>
</evidence>
<keyword evidence="5" id="KW-1185">Reference proteome</keyword>
<sequence>MAKTVELKSIPATADIYSKAVAEMLPVIGKPAKVSAKAKVPDTVYAVSGLRVDKGKLLDYCLATGLDFRETLPLTYPFVLQFPLAMQTMVARDFPFGAVGSVHVENVIRRHRLIDITEPIDIKTHAENLREHRRGMLVDVISKIYVGSELATEQVSTFLKQQRTSLSDEPRGPAPKAKRPTPPDRIIAVDQSLIHRYAAASGDRNPIHMSNLSAKAFGFPRAIAHGMWSAATAVANVEGQLPVDVTYSVRFGKPIFLPSKVFGYTSELGGGNFDLSVNDRKKGFPHLTATVRS</sequence>
<accession>A0A916TII8</accession>
<dbReference type="PANTHER" id="PTHR43841">
    <property type="entry name" value="3-HYDROXYACYL-THIOESTER DEHYDRATASE HTDX-RELATED"/>
    <property type="match status" value="1"/>
</dbReference>
<dbReference type="GO" id="GO:0004312">
    <property type="term" value="F:fatty acid synthase activity"/>
    <property type="evidence" value="ECO:0007669"/>
    <property type="project" value="InterPro"/>
</dbReference>
<dbReference type="GO" id="GO:0005835">
    <property type="term" value="C:fatty acid synthase complex"/>
    <property type="evidence" value="ECO:0007669"/>
    <property type="project" value="InterPro"/>
</dbReference>
<evidence type="ECO:0000256" key="2">
    <source>
        <dbReference type="SAM" id="MobiDB-lite"/>
    </source>
</evidence>
<dbReference type="InterPro" id="IPR002539">
    <property type="entry name" value="MaoC-like_dom"/>
</dbReference>
<comment type="similarity">
    <text evidence="1">Belongs to the enoyl-CoA hydratase/isomerase family.</text>
</comment>
<dbReference type="RefSeq" id="WP_188588603.1">
    <property type="nucleotide sequence ID" value="NZ_BMGC01000047.1"/>
</dbReference>
<reference evidence="4" key="2">
    <citation type="submission" date="2020-09" db="EMBL/GenBank/DDBJ databases">
        <authorList>
            <person name="Sun Q."/>
            <person name="Zhou Y."/>
        </authorList>
    </citation>
    <scope>NUCLEOTIDE SEQUENCE</scope>
    <source>
        <strain evidence="4">CGMCC 1.12827</strain>
    </source>
</reference>
<organism evidence="4 5">
    <name type="scientific">Gordonia jinhuaensis</name>
    <dbReference type="NCBI Taxonomy" id="1517702"/>
    <lineage>
        <taxon>Bacteria</taxon>
        <taxon>Bacillati</taxon>
        <taxon>Actinomycetota</taxon>
        <taxon>Actinomycetes</taxon>
        <taxon>Mycobacteriales</taxon>
        <taxon>Gordoniaceae</taxon>
        <taxon>Gordonia</taxon>
    </lineage>
</organism>
<evidence type="ECO:0000313" key="5">
    <source>
        <dbReference type="Proteomes" id="UP000621454"/>
    </source>
</evidence>
<dbReference type="GO" id="GO:0006633">
    <property type="term" value="P:fatty acid biosynthetic process"/>
    <property type="evidence" value="ECO:0007669"/>
    <property type="project" value="InterPro"/>
</dbReference>
<dbReference type="Proteomes" id="UP000621454">
    <property type="component" value="Unassembled WGS sequence"/>
</dbReference>
<dbReference type="EMBL" id="BMGC01000047">
    <property type="protein sequence ID" value="GGB46106.1"/>
    <property type="molecule type" value="Genomic_DNA"/>
</dbReference>
<dbReference type="Pfam" id="PF01575">
    <property type="entry name" value="MaoC_dehydratas"/>
    <property type="match status" value="1"/>
</dbReference>
<dbReference type="InterPro" id="IPR029069">
    <property type="entry name" value="HotDog_dom_sf"/>
</dbReference>
<reference evidence="4" key="1">
    <citation type="journal article" date="2014" name="Int. J. Syst. Evol. Microbiol.">
        <title>Complete genome sequence of Corynebacterium casei LMG S-19264T (=DSM 44701T), isolated from a smear-ripened cheese.</title>
        <authorList>
            <consortium name="US DOE Joint Genome Institute (JGI-PGF)"/>
            <person name="Walter F."/>
            <person name="Albersmeier A."/>
            <person name="Kalinowski J."/>
            <person name="Ruckert C."/>
        </authorList>
    </citation>
    <scope>NUCLEOTIDE SEQUENCE</scope>
    <source>
        <strain evidence="4">CGMCC 1.12827</strain>
    </source>
</reference>
<evidence type="ECO:0000259" key="3">
    <source>
        <dbReference type="Pfam" id="PF01575"/>
    </source>
</evidence>
<proteinExistence type="inferred from homology"/>
<evidence type="ECO:0000256" key="1">
    <source>
        <dbReference type="ARBA" id="ARBA00005254"/>
    </source>
</evidence>
<dbReference type="InterPro" id="IPR003965">
    <property type="entry name" value="Fatty_acid_synthase"/>
</dbReference>
<feature type="domain" description="MaoC-like" evidence="3">
    <location>
        <begin position="186"/>
        <end position="272"/>
    </location>
</feature>